<dbReference type="SMART" id="SM00484">
    <property type="entry name" value="XPGI"/>
    <property type="match status" value="1"/>
</dbReference>
<dbReference type="Gene3D" id="3.40.50.1010">
    <property type="entry name" value="5'-nuclease"/>
    <property type="match status" value="1"/>
</dbReference>
<dbReference type="InterPro" id="IPR008918">
    <property type="entry name" value="HhH2"/>
</dbReference>
<keyword evidence="7" id="KW-0378">Hydrolase</keyword>
<dbReference type="SUPFAM" id="SSF47807">
    <property type="entry name" value="5' to 3' exonuclease, C-terminal subdomain"/>
    <property type="match status" value="1"/>
</dbReference>
<evidence type="ECO:0000256" key="13">
    <source>
        <dbReference type="ARBA" id="ARBA00023242"/>
    </source>
</evidence>
<keyword evidence="9" id="KW-0460">Magnesium</keyword>
<evidence type="ECO:0000256" key="1">
    <source>
        <dbReference type="ARBA" id="ARBA00001946"/>
    </source>
</evidence>
<keyword evidence="12" id="KW-0234">DNA repair</keyword>
<keyword evidence="11" id="KW-0238">DNA-binding</keyword>
<dbReference type="InterPro" id="IPR029060">
    <property type="entry name" value="PIN-like_dom_sf"/>
</dbReference>
<feature type="compositionally biased region" description="Polar residues" evidence="14">
    <location>
        <begin position="682"/>
        <end position="693"/>
    </location>
</feature>
<evidence type="ECO:0000256" key="8">
    <source>
        <dbReference type="ARBA" id="ARBA00022839"/>
    </source>
</evidence>
<evidence type="ECO:0000256" key="5">
    <source>
        <dbReference type="ARBA" id="ARBA00022723"/>
    </source>
</evidence>
<dbReference type="PANTHER" id="PTHR11081:SF65">
    <property type="entry name" value="DNA DAMAGE-INDUCIBLE PROTEIN DIN7-RELATED"/>
    <property type="match status" value="1"/>
</dbReference>
<evidence type="ECO:0000259" key="16">
    <source>
        <dbReference type="SMART" id="SM00485"/>
    </source>
</evidence>
<evidence type="ECO:0000313" key="18">
    <source>
        <dbReference type="Proteomes" id="UP001219355"/>
    </source>
</evidence>
<comment type="subcellular location">
    <subcellularLocation>
        <location evidence="2">Nucleus</location>
    </subcellularLocation>
</comment>
<dbReference type="GO" id="GO:0005634">
    <property type="term" value="C:nucleus"/>
    <property type="evidence" value="ECO:0007669"/>
    <property type="project" value="UniProtKB-SubCell"/>
</dbReference>
<dbReference type="GO" id="GO:0046872">
    <property type="term" value="F:metal ion binding"/>
    <property type="evidence" value="ECO:0007669"/>
    <property type="project" value="UniProtKB-KW"/>
</dbReference>
<feature type="region of interest" description="Disordered" evidence="14">
    <location>
        <begin position="677"/>
        <end position="723"/>
    </location>
</feature>
<evidence type="ECO:0000256" key="6">
    <source>
        <dbReference type="ARBA" id="ARBA00022763"/>
    </source>
</evidence>
<accession>A0AAF0IMS3</accession>
<dbReference type="Proteomes" id="UP001219355">
    <property type="component" value="Chromosome 3"/>
</dbReference>
<dbReference type="SMART" id="SM00279">
    <property type="entry name" value="HhH2"/>
    <property type="match status" value="1"/>
</dbReference>
<dbReference type="InterPro" id="IPR044752">
    <property type="entry name" value="PIN-like_EXO1"/>
</dbReference>
<dbReference type="InterPro" id="IPR006086">
    <property type="entry name" value="XPG-I_dom"/>
</dbReference>
<keyword evidence="6" id="KW-0227">DNA damage</keyword>
<dbReference type="Pfam" id="PF00867">
    <property type="entry name" value="XPG_I"/>
    <property type="match status" value="1"/>
</dbReference>
<dbReference type="GO" id="GO:0035312">
    <property type="term" value="F:5'-3' DNA exonuclease activity"/>
    <property type="evidence" value="ECO:0007669"/>
    <property type="project" value="InterPro"/>
</dbReference>
<keyword evidence="8" id="KW-0269">Exonuclease</keyword>
<feature type="compositionally biased region" description="Polar residues" evidence="14">
    <location>
        <begin position="383"/>
        <end position="393"/>
    </location>
</feature>
<dbReference type="Gene3D" id="1.10.150.20">
    <property type="entry name" value="5' to 3' exonuclease, C-terminal subdomain"/>
    <property type="match status" value="1"/>
</dbReference>
<dbReference type="PANTHER" id="PTHR11081">
    <property type="entry name" value="FLAP ENDONUCLEASE FAMILY MEMBER"/>
    <property type="match status" value="1"/>
</dbReference>
<evidence type="ECO:0000256" key="14">
    <source>
        <dbReference type="SAM" id="MobiDB-lite"/>
    </source>
</evidence>
<reference evidence="17" key="1">
    <citation type="submission" date="2023-03" db="EMBL/GenBank/DDBJ databases">
        <title>Emydomyces testavorans Genome Sequence.</title>
        <authorList>
            <person name="Hoyer L."/>
        </authorList>
    </citation>
    <scope>NUCLEOTIDE SEQUENCE</scope>
    <source>
        <strain evidence="17">16-2883</strain>
    </source>
</reference>
<dbReference type="GO" id="GO:0017108">
    <property type="term" value="F:5'-flap endonuclease activity"/>
    <property type="evidence" value="ECO:0007669"/>
    <property type="project" value="TreeGrafter"/>
</dbReference>
<dbReference type="GO" id="GO:0006281">
    <property type="term" value="P:DNA repair"/>
    <property type="evidence" value="ECO:0007669"/>
    <property type="project" value="UniProtKB-KW"/>
</dbReference>
<evidence type="ECO:0000256" key="10">
    <source>
        <dbReference type="ARBA" id="ARBA00022881"/>
    </source>
</evidence>
<dbReference type="PRINTS" id="PR00853">
    <property type="entry name" value="XPGRADSUPER"/>
</dbReference>
<dbReference type="EMBL" id="CP120629">
    <property type="protein sequence ID" value="WEW60134.1"/>
    <property type="molecule type" value="Genomic_DNA"/>
</dbReference>
<dbReference type="GO" id="GO:0003677">
    <property type="term" value="F:DNA binding"/>
    <property type="evidence" value="ECO:0007669"/>
    <property type="project" value="UniProtKB-KW"/>
</dbReference>
<keyword evidence="18" id="KW-1185">Reference proteome</keyword>
<dbReference type="Pfam" id="PF00752">
    <property type="entry name" value="XPG_N"/>
    <property type="match status" value="1"/>
</dbReference>
<protein>
    <submittedName>
        <fullName evidence="17">Rad2 nuclease</fullName>
    </submittedName>
</protein>
<dbReference type="InterPro" id="IPR019974">
    <property type="entry name" value="XPG_CS"/>
</dbReference>
<feature type="region of interest" description="Disordered" evidence="14">
    <location>
        <begin position="337"/>
        <end position="419"/>
    </location>
</feature>
<dbReference type="CDD" id="cd09857">
    <property type="entry name" value="PIN_EXO1"/>
    <property type="match status" value="1"/>
</dbReference>
<dbReference type="CDD" id="cd09908">
    <property type="entry name" value="H3TH_EXO1"/>
    <property type="match status" value="1"/>
</dbReference>
<evidence type="ECO:0000256" key="3">
    <source>
        <dbReference type="ARBA" id="ARBA00010563"/>
    </source>
</evidence>
<feature type="domain" description="XPG-I" evidence="15">
    <location>
        <begin position="139"/>
        <end position="208"/>
    </location>
</feature>
<proteinExistence type="inferred from homology"/>
<keyword evidence="10" id="KW-0267">Excision nuclease</keyword>
<dbReference type="FunFam" id="1.10.150.20:FF:000011">
    <property type="entry name" value="exonuclease 1"/>
    <property type="match status" value="1"/>
</dbReference>
<comment type="cofactor">
    <cofactor evidence="1">
        <name>Mg(2+)</name>
        <dbReference type="ChEBI" id="CHEBI:18420"/>
    </cofactor>
</comment>
<keyword evidence="5" id="KW-0479">Metal-binding</keyword>
<evidence type="ECO:0000256" key="2">
    <source>
        <dbReference type="ARBA" id="ARBA00004123"/>
    </source>
</evidence>
<dbReference type="PROSITE" id="PS00841">
    <property type="entry name" value="XPG_1"/>
    <property type="match status" value="1"/>
</dbReference>
<comment type="similarity">
    <text evidence="3">Belongs to the XPG/RAD2 endonuclease family. EXO1 subfamily.</text>
</comment>
<keyword evidence="4" id="KW-0540">Nuclease</keyword>
<feature type="domain" description="XPG N-terminal" evidence="16">
    <location>
        <begin position="1"/>
        <end position="99"/>
    </location>
</feature>
<dbReference type="InterPro" id="IPR036279">
    <property type="entry name" value="5-3_exonuclease_C_sf"/>
</dbReference>
<dbReference type="InterPro" id="IPR037315">
    <property type="entry name" value="EXO1_H3TH"/>
</dbReference>
<sequence>MGIAGLHGLLKSIQKPCSIKKFEGQTLGIDAYGWLHRGTIACAIDLALERHTAKYVDFAMHRVRMLLHYGVIPYLVFDGGRLPSKDATEDARAARRTESKRLGLELYRTGRLSQAQQELQKAIDVTPYMARLLIEELKKSHVQYIVAPYEADAQLVYLEKEGIINGIISEDSDMLVFGARILISKLDKHGNCIEVNRNNFSACRDVSFIGWTDENFRQMCILSGCDYLPSIPKLGLRTAYRNLRKYKTVERVVKFLQFEGQTRVPSDYLESFRRAELTFLHQRVFCPKARKLTTLNPLPNDIQEDLSFLGKDIEPDIAIGIACGDLDPITTEPIHMKSSYPERRRTVRVRRQTLPLSDEKKQDRPISAFFTPKRIPLGELDPNSLTPSPSQQVLLAESSRRSWAGRPAPTPPSVASSFSVFRTSPDTSTVNRELFLSRAGTLARPLPAKRQRLCSDAADTQPGSPTGEHSRFFLNNATASRNGQPQKARLKKPRKADFGVFSDDSVEGIMCQLHDSMQSTAPMAAETQTGTQTVTSSCDGISDGPPCRDISEGQLVTSSSITNSLCGNTVVPLEPDQDSGKKSSLNIGAKFAFVGKVGSTKHVIADEVETLRTKESTRQDVARDRMLTYGQLKKPGHLTRMTPLQRLQQTALGRSKSMNFLKTETANDGKSELGYVSDHSASRPTISSFTVPPSLQAAGSEDLIIPNTDDSDDGSVSNSEKHQRLGLLDLKRFEFSSK</sequence>
<dbReference type="InterPro" id="IPR006085">
    <property type="entry name" value="XPG_DNA_repair_N"/>
</dbReference>
<evidence type="ECO:0000256" key="9">
    <source>
        <dbReference type="ARBA" id="ARBA00022842"/>
    </source>
</evidence>
<dbReference type="SUPFAM" id="SSF88723">
    <property type="entry name" value="PIN domain-like"/>
    <property type="match status" value="1"/>
</dbReference>
<evidence type="ECO:0000256" key="11">
    <source>
        <dbReference type="ARBA" id="ARBA00023125"/>
    </source>
</evidence>
<dbReference type="InterPro" id="IPR006084">
    <property type="entry name" value="XPG/Rad2"/>
</dbReference>
<organism evidence="17 18">
    <name type="scientific">Emydomyces testavorans</name>
    <dbReference type="NCBI Taxonomy" id="2070801"/>
    <lineage>
        <taxon>Eukaryota</taxon>
        <taxon>Fungi</taxon>
        <taxon>Dikarya</taxon>
        <taxon>Ascomycota</taxon>
        <taxon>Pezizomycotina</taxon>
        <taxon>Eurotiomycetes</taxon>
        <taxon>Eurotiomycetidae</taxon>
        <taxon>Onygenales</taxon>
        <taxon>Nannizziopsiaceae</taxon>
        <taxon>Emydomyces</taxon>
    </lineage>
</organism>
<name>A0AAF0IMS3_9EURO</name>
<evidence type="ECO:0000256" key="7">
    <source>
        <dbReference type="ARBA" id="ARBA00022801"/>
    </source>
</evidence>
<evidence type="ECO:0000256" key="12">
    <source>
        <dbReference type="ARBA" id="ARBA00023204"/>
    </source>
</evidence>
<evidence type="ECO:0000259" key="15">
    <source>
        <dbReference type="SMART" id="SM00484"/>
    </source>
</evidence>
<keyword evidence="13" id="KW-0539">Nucleus</keyword>
<dbReference type="FunFam" id="3.40.50.1010:FF:000002">
    <property type="entry name" value="Exonuclease 1, putative"/>
    <property type="match status" value="1"/>
</dbReference>
<dbReference type="SMART" id="SM00485">
    <property type="entry name" value="XPGN"/>
    <property type="match status" value="1"/>
</dbReference>
<gene>
    <name evidence="17" type="primary">EXO1_2</name>
    <name evidence="17" type="ORF">PRK78_005619</name>
</gene>
<evidence type="ECO:0000313" key="17">
    <source>
        <dbReference type="EMBL" id="WEW60134.1"/>
    </source>
</evidence>
<feature type="region of interest" description="Disordered" evidence="14">
    <location>
        <begin position="477"/>
        <end position="496"/>
    </location>
</feature>
<evidence type="ECO:0000256" key="4">
    <source>
        <dbReference type="ARBA" id="ARBA00022722"/>
    </source>
</evidence>
<dbReference type="AlphaFoldDB" id="A0AAF0IMS3"/>